<dbReference type="PROSITE" id="PS50192">
    <property type="entry name" value="T_SNARE"/>
    <property type="match status" value="1"/>
</dbReference>
<dbReference type="GO" id="GO:0005768">
    <property type="term" value="C:endosome"/>
    <property type="evidence" value="ECO:0007669"/>
    <property type="project" value="UniProtKB-ARBA"/>
</dbReference>
<name>A0A0A1T7H7_9HYPO</name>
<dbReference type="SMART" id="SM00397">
    <property type="entry name" value="t_SNARE"/>
    <property type="match status" value="1"/>
</dbReference>
<dbReference type="SUPFAM" id="SSF58038">
    <property type="entry name" value="SNARE fusion complex"/>
    <property type="match status" value="1"/>
</dbReference>
<keyword evidence="3" id="KW-0813">Transport</keyword>
<proteinExistence type="predicted"/>
<comment type="subcellular location">
    <subcellularLocation>
        <location evidence="2">Endomembrane system</location>
    </subcellularLocation>
    <subcellularLocation>
        <location evidence="1">Membrane</location>
        <topology evidence="1">Single-pass membrane protein</topology>
    </subcellularLocation>
</comment>
<evidence type="ECO:0000256" key="3">
    <source>
        <dbReference type="ARBA" id="ARBA00022448"/>
    </source>
</evidence>
<feature type="transmembrane region" description="Helical" evidence="10">
    <location>
        <begin position="221"/>
        <end position="240"/>
    </location>
</feature>
<feature type="compositionally biased region" description="Low complexity" evidence="9">
    <location>
        <begin position="85"/>
        <end position="103"/>
    </location>
</feature>
<evidence type="ECO:0000259" key="11">
    <source>
        <dbReference type="PROSITE" id="PS50192"/>
    </source>
</evidence>
<evidence type="ECO:0000313" key="13">
    <source>
        <dbReference type="Proteomes" id="UP000039046"/>
    </source>
</evidence>
<dbReference type="GO" id="GO:0016020">
    <property type="term" value="C:membrane"/>
    <property type="evidence" value="ECO:0007669"/>
    <property type="project" value="UniProtKB-SubCell"/>
</dbReference>
<dbReference type="InterPro" id="IPR000727">
    <property type="entry name" value="T_SNARE_dom"/>
</dbReference>
<evidence type="ECO:0000256" key="10">
    <source>
        <dbReference type="SAM" id="Phobius"/>
    </source>
</evidence>
<dbReference type="FunFam" id="1.20.5.110:FF:000060">
    <property type="entry name" value="SNARE complex subunit (Syn8)"/>
    <property type="match status" value="1"/>
</dbReference>
<evidence type="ECO:0000256" key="8">
    <source>
        <dbReference type="ARBA" id="ARBA00023136"/>
    </source>
</evidence>
<protein>
    <recommendedName>
        <fullName evidence="11">t-SNARE coiled-coil homology domain-containing protein</fullName>
    </recommendedName>
</protein>
<evidence type="ECO:0000256" key="4">
    <source>
        <dbReference type="ARBA" id="ARBA00022692"/>
    </source>
</evidence>
<dbReference type="STRING" id="1531966.A0A0A1T7H7"/>
<dbReference type="GO" id="GO:0015031">
    <property type="term" value="P:protein transport"/>
    <property type="evidence" value="ECO:0007669"/>
    <property type="project" value="UniProtKB-KW"/>
</dbReference>
<evidence type="ECO:0000256" key="1">
    <source>
        <dbReference type="ARBA" id="ARBA00004167"/>
    </source>
</evidence>
<dbReference type="OrthoDB" id="244190at2759"/>
<evidence type="ECO:0000256" key="7">
    <source>
        <dbReference type="ARBA" id="ARBA00023054"/>
    </source>
</evidence>
<dbReference type="PANTHER" id="PTHR12791">
    <property type="entry name" value="GOLGI SNARE BET1-RELATED"/>
    <property type="match status" value="1"/>
</dbReference>
<evidence type="ECO:0000256" key="2">
    <source>
        <dbReference type="ARBA" id="ARBA00004308"/>
    </source>
</evidence>
<accession>A0A0A1T7H7</accession>
<feature type="region of interest" description="Disordered" evidence="9">
    <location>
        <begin position="84"/>
        <end position="131"/>
    </location>
</feature>
<dbReference type="AlphaFoldDB" id="A0A0A1T7H7"/>
<dbReference type="GO" id="GO:0061025">
    <property type="term" value="P:membrane fusion"/>
    <property type="evidence" value="ECO:0007669"/>
    <property type="project" value="UniProtKB-ARBA"/>
</dbReference>
<reference evidence="12 13" key="1">
    <citation type="journal article" date="2015" name="Genome Announc.">
        <title>Draft Genome Sequence and Gene Annotation of the Entomopathogenic Fungus Verticillium hemipterigenum.</title>
        <authorList>
            <person name="Horn F."/>
            <person name="Habel A."/>
            <person name="Scharf D.H."/>
            <person name="Dworschak J."/>
            <person name="Brakhage A.A."/>
            <person name="Guthke R."/>
            <person name="Hertweck C."/>
            <person name="Linde J."/>
        </authorList>
    </citation>
    <scope>NUCLEOTIDE SEQUENCE [LARGE SCALE GENOMIC DNA]</scope>
</reference>
<keyword evidence="6 10" id="KW-1133">Transmembrane helix</keyword>
<dbReference type="Proteomes" id="UP000039046">
    <property type="component" value="Unassembled WGS sequence"/>
</dbReference>
<dbReference type="HOGENOM" id="CLU_053570_0_0_1"/>
<keyword evidence="13" id="KW-1185">Reference proteome</keyword>
<dbReference type="Gene3D" id="1.20.5.110">
    <property type="match status" value="1"/>
</dbReference>
<feature type="compositionally biased region" description="Basic and acidic residues" evidence="9">
    <location>
        <begin position="119"/>
        <end position="131"/>
    </location>
</feature>
<keyword evidence="4 10" id="KW-0812">Transmembrane</keyword>
<feature type="domain" description="T-SNARE coiled-coil homology" evidence="11">
    <location>
        <begin position="151"/>
        <end position="213"/>
    </location>
</feature>
<evidence type="ECO:0000256" key="6">
    <source>
        <dbReference type="ARBA" id="ARBA00022989"/>
    </source>
</evidence>
<sequence>MSATPEQLLLLADDIKLSLLERQRSQDLGLAPSSEDSVSASLDQLRRGIEALQQDKSLDASDAAETLPHLEALLSTLTTQHHGFASASPAAASSNPSPTPRASKNVRFSDTPVSPSDELFGRYRDDPANESEGYRDVAAQMDNQQVYDYHNQIMEEQDEHLDRLGESIGRQRELSMQIGDELDSHVAMLDEVDGVVDRHQSRLDRAKRTLGSVARTAGENMQMTTIIALIIILILLIAVLK</sequence>
<dbReference type="GO" id="GO:0006896">
    <property type="term" value="P:Golgi to vacuole transport"/>
    <property type="evidence" value="ECO:0007669"/>
    <property type="project" value="UniProtKB-ARBA"/>
</dbReference>
<dbReference type="CDD" id="cd15859">
    <property type="entry name" value="SNARE_SYN8"/>
    <property type="match status" value="1"/>
</dbReference>
<keyword evidence="5" id="KW-0653">Protein transport</keyword>
<evidence type="ECO:0000256" key="9">
    <source>
        <dbReference type="SAM" id="MobiDB-lite"/>
    </source>
</evidence>
<evidence type="ECO:0000256" key="5">
    <source>
        <dbReference type="ARBA" id="ARBA00022927"/>
    </source>
</evidence>
<evidence type="ECO:0000313" key="12">
    <source>
        <dbReference type="EMBL" id="CEJ81299.1"/>
    </source>
</evidence>
<dbReference type="EMBL" id="CDHN01000001">
    <property type="protein sequence ID" value="CEJ81299.1"/>
    <property type="molecule type" value="Genomic_DNA"/>
</dbReference>
<gene>
    <name evidence="12" type="ORF">VHEMI01435</name>
</gene>
<organism evidence="12 13">
    <name type="scientific">[Torrubiella] hemipterigena</name>
    <dbReference type="NCBI Taxonomy" id="1531966"/>
    <lineage>
        <taxon>Eukaryota</taxon>
        <taxon>Fungi</taxon>
        <taxon>Dikarya</taxon>
        <taxon>Ascomycota</taxon>
        <taxon>Pezizomycotina</taxon>
        <taxon>Sordariomycetes</taxon>
        <taxon>Hypocreomycetidae</taxon>
        <taxon>Hypocreales</taxon>
        <taxon>Clavicipitaceae</taxon>
        <taxon>Clavicipitaceae incertae sedis</taxon>
        <taxon>'Torrubiella' clade</taxon>
    </lineage>
</organism>
<keyword evidence="8 10" id="KW-0472">Membrane</keyword>
<keyword evidence="7" id="KW-0175">Coiled coil</keyword>